<evidence type="ECO:0000256" key="3">
    <source>
        <dbReference type="ARBA" id="ARBA00023237"/>
    </source>
</evidence>
<sequence length="315" mass="37244">MYLCKMFLNRRIVSLVACAMLILVAAGCKSKFEKLRASNNIAMKYQEAVKYYEKKKYSKALVLFDDLMSKYRGQSEAEDLYYYTAYTNYRLRDYTSARYHFKNFATTYPNSPRAEECRFMSAYCFYQDSPRFSLDQENTRKAIDELQLFINLYPDGEKAKEAGDYIQKLRDKLEQKAYANAKLYFDMGQPDDYRAAVIAFESMLREYPDTRYAEEIEFLIVKAQYLFAQNSMPYRQEARYNEAIDYYQAFVEHYPESKFKHDADQLRSSAEKEIAFVVKRMDQINKMREQQQKELGITKEEAEAKEVSEANSSSK</sequence>
<dbReference type="InterPro" id="IPR017689">
    <property type="entry name" value="BamD"/>
</dbReference>
<evidence type="ECO:0000259" key="6">
    <source>
        <dbReference type="Pfam" id="PF13525"/>
    </source>
</evidence>
<dbReference type="SUPFAM" id="SSF48452">
    <property type="entry name" value="TPR-like"/>
    <property type="match status" value="1"/>
</dbReference>
<evidence type="ECO:0000256" key="4">
    <source>
        <dbReference type="SAM" id="MobiDB-lite"/>
    </source>
</evidence>
<dbReference type="InterPro" id="IPR019734">
    <property type="entry name" value="TPR_rpt"/>
</dbReference>
<accession>A0ABW6BDH1</accession>
<comment type="caution">
    <text evidence="7">The sequence shown here is derived from an EMBL/GenBank/DDBJ whole genome shotgun (WGS) entry which is preliminary data.</text>
</comment>
<reference evidence="8" key="1">
    <citation type="journal article" date="2019" name="Int. J. Syst. Evol. Microbiol.">
        <title>The Global Catalogue of Microorganisms (GCM) 10K type strain sequencing project: providing services to taxonomists for standard genome sequencing and annotation.</title>
        <authorList>
            <consortium name="The Broad Institute Genomics Platform"/>
            <consortium name="The Broad Institute Genome Sequencing Center for Infectious Disease"/>
            <person name="Wu L."/>
            <person name="Ma J."/>
        </authorList>
    </citation>
    <scope>NUCLEOTIDE SEQUENCE [LARGE SCALE GENOMIC DNA]</scope>
    <source>
        <strain evidence="8">KCTC 22814</strain>
    </source>
</reference>
<feature type="chain" id="PRO_5045104905" evidence="5">
    <location>
        <begin position="26"/>
        <end position="315"/>
    </location>
</feature>
<keyword evidence="2" id="KW-0472">Membrane</keyword>
<gene>
    <name evidence="7" type="ORF">ACFS7Y_04355</name>
</gene>
<protein>
    <submittedName>
        <fullName evidence="7">Outer membrane protein assembly factor BamD</fullName>
    </submittedName>
</protein>
<dbReference type="EMBL" id="JBHUPB010000004">
    <property type="protein sequence ID" value="MFD2966603.1"/>
    <property type="molecule type" value="Genomic_DNA"/>
</dbReference>
<keyword evidence="8" id="KW-1185">Reference proteome</keyword>
<feature type="region of interest" description="Disordered" evidence="4">
    <location>
        <begin position="295"/>
        <end position="315"/>
    </location>
</feature>
<dbReference type="RefSeq" id="WP_380935562.1">
    <property type="nucleotide sequence ID" value="NZ_CP138332.1"/>
</dbReference>
<evidence type="ECO:0000256" key="2">
    <source>
        <dbReference type="ARBA" id="ARBA00023136"/>
    </source>
</evidence>
<feature type="compositionally biased region" description="Basic and acidic residues" evidence="4">
    <location>
        <begin position="295"/>
        <end position="308"/>
    </location>
</feature>
<dbReference type="Pfam" id="PF13174">
    <property type="entry name" value="TPR_6"/>
    <property type="match status" value="1"/>
</dbReference>
<dbReference type="Gene3D" id="1.25.40.10">
    <property type="entry name" value="Tetratricopeptide repeat domain"/>
    <property type="match status" value="1"/>
</dbReference>
<evidence type="ECO:0000313" key="7">
    <source>
        <dbReference type="EMBL" id="MFD2966603.1"/>
    </source>
</evidence>
<proteinExistence type="predicted"/>
<organism evidence="7 8">
    <name type="scientific">Sphingobacterium bambusae</name>
    <dbReference type="NCBI Taxonomy" id="662858"/>
    <lineage>
        <taxon>Bacteria</taxon>
        <taxon>Pseudomonadati</taxon>
        <taxon>Bacteroidota</taxon>
        <taxon>Sphingobacteriia</taxon>
        <taxon>Sphingobacteriales</taxon>
        <taxon>Sphingobacteriaceae</taxon>
        <taxon>Sphingobacterium</taxon>
    </lineage>
</organism>
<evidence type="ECO:0000313" key="8">
    <source>
        <dbReference type="Proteomes" id="UP001597525"/>
    </source>
</evidence>
<dbReference type="Pfam" id="PF13525">
    <property type="entry name" value="YfiO"/>
    <property type="match status" value="1"/>
</dbReference>
<keyword evidence="3" id="KW-0998">Cell outer membrane</keyword>
<dbReference type="Proteomes" id="UP001597525">
    <property type="component" value="Unassembled WGS sequence"/>
</dbReference>
<keyword evidence="1 5" id="KW-0732">Signal</keyword>
<name>A0ABW6BDH1_9SPHI</name>
<dbReference type="NCBIfam" id="TIGR03302">
    <property type="entry name" value="OM_YfiO"/>
    <property type="match status" value="1"/>
</dbReference>
<evidence type="ECO:0000256" key="5">
    <source>
        <dbReference type="SAM" id="SignalP"/>
    </source>
</evidence>
<evidence type="ECO:0000256" key="1">
    <source>
        <dbReference type="ARBA" id="ARBA00022729"/>
    </source>
</evidence>
<dbReference type="PROSITE" id="PS51257">
    <property type="entry name" value="PROKAR_LIPOPROTEIN"/>
    <property type="match status" value="1"/>
</dbReference>
<feature type="signal peptide" evidence="5">
    <location>
        <begin position="1"/>
        <end position="25"/>
    </location>
</feature>
<dbReference type="InterPro" id="IPR039565">
    <property type="entry name" value="BamD-like"/>
</dbReference>
<feature type="domain" description="Outer membrane lipoprotein BamD-like" evidence="6">
    <location>
        <begin position="45"/>
        <end position="223"/>
    </location>
</feature>
<dbReference type="InterPro" id="IPR011990">
    <property type="entry name" value="TPR-like_helical_dom_sf"/>
</dbReference>